<reference evidence="2 3" key="1">
    <citation type="submission" date="2019-05" db="EMBL/GenBank/DDBJ databases">
        <title>Draft genome sequence of Actinomadura sp. 14C53.</title>
        <authorList>
            <person name="Saricaoglu S."/>
            <person name="Isik K."/>
        </authorList>
    </citation>
    <scope>NUCLEOTIDE SEQUENCE [LARGE SCALE GENOMIC DNA]</scope>
    <source>
        <strain evidence="2 3">14C53</strain>
    </source>
</reference>
<dbReference type="EMBL" id="VCKW01000077">
    <property type="protein sequence ID" value="TMR00323.1"/>
    <property type="molecule type" value="Genomic_DNA"/>
</dbReference>
<protein>
    <recommendedName>
        <fullName evidence="4">Secreted protein</fullName>
    </recommendedName>
</protein>
<accession>A0A5C4JBB6</accession>
<name>A0A5C4JBB6_9ACTN</name>
<sequence length="480" mass="53237">MSGRLFRLRTVPRRVQALTAVVLLAVIVLFTVTGVALWDARAALRAIGHDEGPMVVATNDVYLALSDMDAQVTNVLLTGAEEEWLCDVDMDGGPSCARSLPRYFYDIRREDAQRAALQAARLAEDDPVRLRTVQSVLDGLHLYDQRVQAAMERGRGADHAFGRLPEDAAVEYRAATKIMTEDLLPKANNLTLAGASDVEASYGDPLSRMRSGRIWVLVLGLTVLVALAGLQVYLARRFKRVVSLFLVAAALSTTALTVAAASLLATEADYVQMAKEDGFDPVLRLSRTRATGKSLNADRIRGLLDPADADRYDQTYFEKSQTMLYIPEARDLESYYRMLETRVTRYGGDSHPVSFGGYYGVEATEAADRGQQAPVDTLLTRYRAYQQNDRRVRELARARRLEDAAKAHVDPRWPFLSHPGFRQHDAGLDARVVRHQLVVDRMVRDGEGALAPWPWLLPASALVIAALVVGGVWPRLAEYR</sequence>
<evidence type="ECO:0000256" key="1">
    <source>
        <dbReference type="SAM" id="Phobius"/>
    </source>
</evidence>
<keyword evidence="1" id="KW-0472">Membrane</keyword>
<dbReference type="OrthoDB" id="569023at2"/>
<organism evidence="2 3">
    <name type="scientific">Actinomadura soli</name>
    <dbReference type="NCBI Taxonomy" id="2508997"/>
    <lineage>
        <taxon>Bacteria</taxon>
        <taxon>Bacillati</taxon>
        <taxon>Actinomycetota</taxon>
        <taxon>Actinomycetes</taxon>
        <taxon>Streptosporangiales</taxon>
        <taxon>Thermomonosporaceae</taxon>
        <taxon>Actinomadura</taxon>
    </lineage>
</organism>
<comment type="caution">
    <text evidence="2">The sequence shown here is derived from an EMBL/GenBank/DDBJ whole genome shotgun (WGS) entry which is preliminary data.</text>
</comment>
<keyword evidence="3" id="KW-1185">Reference proteome</keyword>
<feature type="transmembrane region" description="Helical" evidence="1">
    <location>
        <begin position="450"/>
        <end position="473"/>
    </location>
</feature>
<feature type="transmembrane region" description="Helical" evidence="1">
    <location>
        <begin position="15"/>
        <end position="38"/>
    </location>
</feature>
<keyword evidence="1" id="KW-0812">Transmembrane</keyword>
<keyword evidence="1" id="KW-1133">Transmembrane helix</keyword>
<dbReference type="Proteomes" id="UP000309174">
    <property type="component" value="Unassembled WGS sequence"/>
</dbReference>
<evidence type="ECO:0000313" key="3">
    <source>
        <dbReference type="Proteomes" id="UP000309174"/>
    </source>
</evidence>
<evidence type="ECO:0008006" key="4">
    <source>
        <dbReference type="Google" id="ProtNLM"/>
    </source>
</evidence>
<feature type="transmembrane region" description="Helical" evidence="1">
    <location>
        <begin position="214"/>
        <end position="235"/>
    </location>
</feature>
<evidence type="ECO:0000313" key="2">
    <source>
        <dbReference type="EMBL" id="TMR00323.1"/>
    </source>
</evidence>
<gene>
    <name evidence="2" type="ORF">ETD83_16885</name>
</gene>
<dbReference type="RefSeq" id="WP_138646085.1">
    <property type="nucleotide sequence ID" value="NZ_VCKW01000077.1"/>
</dbReference>
<proteinExistence type="predicted"/>
<dbReference type="AlphaFoldDB" id="A0A5C4JBB6"/>
<feature type="transmembrane region" description="Helical" evidence="1">
    <location>
        <begin position="241"/>
        <end position="265"/>
    </location>
</feature>